<proteinExistence type="predicted"/>
<dbReference type="RefSeq" id="WP_142895866.1">
    <property type="nucleotide sequence ID" value="NZ_ML660053.1"/>
</dbReference>
<evidence type="ECO:0000313" key="3">
    <source>
        <dbReference type="Proteomes" id="UP000315252"/>
    </source>
</evidence>
<accession>A0A545TYD7</accession>
<dbReference type="CDD" id="cd04301">
    <property type="entry name" value="NAT_SF"/>
    <property type="match status" value="1"/>
</dbReference>
<dbReference type="AlphaFoldDB" id="A0A545TYD7"/>
<dbReference type="InterPro" id="IPR016181">
    <property type="entry name" value="Acyl_CoA_acyltransferase"/>
</dbReference>
<keyword evidence="2" id="KW-0808">Transferase</keyword>
<dbReference type="GO" id="GO:0016747">
    <property type="term" value="F:acyltransferase activity, transferring groups other than amino-acyl groups"/>
    <property type="evidence" value="ECO:0007669"/>
    <property type="project" value="InterPro"/>
</dbReference>
<dbReference type="Proteomes" id="UP000315252">
    <property type="component" value="Unassembled WGS sequence"/>
</dbReference>
<dbReference type="InterPro" id="IPR000182">
    <property type="entry name" value="GNAT_dom"/>
</dbReference>
<organism evidence="2 3">
    <name type="scientific">Denitrobaculum tricleocarpae</name>
    <dbReference type="NCBI Taxonomy" id="2591009"/>
    <lineage>
        <taxon>Bacteria</taxon>
        <taxon>Pseudomonadati</taxon>
        <taxon>Pseudomonadota</taxon>
        <taxon>Alphaproteobacteria</taxon>
        <taxon>Rhodospirillales</taxon>
        <taxon>Rhodospirillaceae</taxon>
        <taxon>Denitrobaculum</taxon>
    </lineage>
</organism>
<dbReference type="Pfam" id="PF13508">
    <property type="entry name" value="Acetyltransf_7"/>
    <property type="match status" value="1"/>
</dbReference>
<comment type="caution">
    <text evidence="2">The sequence shown here is derived from an EMBL/GenBank/DDBJ whole genome shotgun (WGS) entry which is preliminary data.</text>
</comment>
<keyword evidence="3" id="KW-1185">Reference proteome</keyword>
<feature type="domain" description="N-acetyltransferase" evidence="1">
    <location>
        <begin position="3"/>
        <end position="147"/>
    </location>
</feature>
<dbReference type="SUPFAM" id="SSF55729">
    <property type="entry name" value="Acyl-CoA N-acyltransferases (Nat)"/>
    <property type="match status" value="1"/>
</dbReference>
<reference evidence="2 3" key="1">
    <citation type="submission" date="2019-06" db="EMBL/GenBank/DDBJ databases">
        <title>Whole genome sequence for Rhodospirillaceae sp. R148.</title>
        <authorList>
            <person name="Wang G."/>
        </authorList>
    </citation>
    <scope>NUCLEOTIDE SEQUENCE [LARGE SCALE GENOMIC DNA]</scope>
    <source>
        <strain evidence="2 3">R148</strain>
    </source>
</reference>
<dbReference type="OrthoDB" id="7585366at2"/>
<evidence type="ECO:0000259" key="1">
    <source>
        <dbReference type="PROSITE" id="PS51186"/>
    </source>
</evidence>
<name>A0A545TYD7_9PROT</name>
<evidence type="ECO:0000313" key="2">
    <source>
        <dbReference type="EMBL" id="TQV82235.1"/>
    </source>
</evidence>
<gene>
    <name evidence="2" type="ORF">FKG95_08435</name>
</gene>
<dbReference type="PROSITE" id="PS51186">
    <property type="entry name" value="GNAT"/>
    <property type="match status" value="1"/>
</dbReference>
<dbReference type="EMBL" id="VHSH01000002">
    <property type="protein sequence ID" value="TQV82235.1"/>
    <property type="molecule type" value="Genomic_DNA"/>
</dbReference>
<sequence length="147" mass="17384">MKIEIQQAREEDGEELTELRVDAMRESLEAVGRFEPKRARERFLNNFDPQITFRVLCESKLIGFYALQERESYLWLDHFYIAASLHGRGIGSQVMEIIKNIARSRRKSIRLGALKESRANAFYLNHGFVEKEQKAWDIYYEWAEAYS</sequence>
<protein>
    <submittedName>
        <fullName evidence="2">GNAT family N-acetyltransferase</fullName>
    </submittedName>
</protein>
<dbReference type="Gene3D" id="3.40.630.30">
    <property type="match status" value="1"/>
</dbReference>